<evidence type="ECO:0000313" key="1">
    <source>
        <dbReference type="EMBL" id="ACQ67489.1"/>
    </source>
</evidence>
<organism evidence="1 2">
    <name type="scientific">Hamiltonella defensa subsp. Acyrthosiphon pisum (strain 5AT)</name>
    <dbReference type="NCBI Taxonomy" id="572265"/>
    <lineage>
        <taxon>Bacteria</taxon>
        <taxon>Pseudomonadati</taxon>
        <taxon>Pseudomonadota</taxon>
        <taxon>Gammaproteobacteria</taxon>
        <taxon>Enterobacterales</taxon>
        <taxon>Enterobacteriaceae</taxon>
        <taxon>aphid secondary symbionts</taxon>
        <taxon>Candidatus Williamhamiltonella</taxon>
    </lineage>
</organism>
<accession>C4K4J6</accession>
<dbReference type="EMBL" id="CP001277">
    <property type="protein sequence ID" value="ACQ67489.1"/>
    <property type="molecule type" value="Genomic_DNA"/>
</dbReference>
<proteinExistence type="predicted"/>
<evidence type="ECO:0000313" key="2">
    <source>
        <dbReference type="Proteomes" id="UP000002334"/>
    </source>
</evidence>
<dbReference type="KEGG" id="hde:HDEF_0761"/>
<dbReference type="HOGENOM" id="CLU_3382190_0_0_6"/>
<protein>
    <submittedName>
        <fullName evidence="1">Uncharacterized protein</fullName>
    </submittedName>
</protein>
<dbReference type="Proteomes" id="UP000002334">
    <property type="component" value="Chromosome"/>
</dbReference>
<dbReference type="STRING" id="572265.HDEF_0761"/>
<dbReference type="AlphaFoldDB" id="C4K4J6"/>
<gene>
    <name evidence="1" type="ordered locus">HDEF_0761</name>
</gene>
<reference evidence="1 2" key="1">
    <citation type="journal article" date="2009" name="Proc. Natl. Acad. Sci. U.S.A.">
        <title>Hamiltonella defensa, genome evolution of protective bacterial endosymbiont from pathogenic ancestors.</title>
        <authorList>
            <person name="Degnan P.H."/>
            <person name="Yu Y."/>
            <person name="Sisneros N."/>
            <person name="Wing R.A."/>
            <person name="Moran N.A."/>
        </authorList>
    </citation>
    <scope>NUCLEOTIDE SEQUENCE [LARGE SCALE GENOMIC DNA]</scope>
    <source>
        <strain evidence="2">5AT</strain>
    </source>
</reference>
<keyword evidence="2" id="KW-1185">Reference proteome</keyword>
<sequence length="33" mass="3362">MRLLCCVMKVSRSALGNVSGHEGAGADGGQDIE</sequence>
<name>C4K4J6_HAMD5</name>